<dbReference type="PANTHER" id="PTHR33910:SF1">
    <property type="entry name" value="PROTEIN TRANSLOCASE SUBUNIT SECE"/>
    <property type="match status" value="1"/>
</dbReference>
<dbReference type="GO" id="GO:0008320">
    <property type="term" value="F:protein transmembrane transporter activity"/>
    <property type="evidence" value="ECO:0007669"/>
    <property type="project" value="UniProtKB-UniRule"/>
</dbReference>
<keyword evidence="4 9" id="KW-0812">Transmembrane</keyword>
<sequence length="62" mass="7275">MSRVAEMRKFMNEVKVETKKVTWPERKETISATLMVFVMVIFVALFLWLVDWGLSALVQQVI</sequence>
<comment type="function">
    <text evidence="9">Essential subunit of the Sec protein translocation channel SecYEG. Clamps together the 2 halves of SecY. May contact the channel plug during translocation.</text>
</comment>
<comment type="similarity">
    <text evidence="9">Belongs to the SecE/SEC61-gamma family.</text>
</comment>
<dbReference type="GO" id="GO:0009306">
    <property type="term" value="P:protein secretion"/>
    <property type="evidence" value="ECO:0007669"/>
    <property type="project" value="UniProtKB-UniRule"/>
</dbReference>
<dbReference type="GO" id="GO:0043952">
    <property type="term" value="P:protein transport by the Sec complex"/>
    <property type="evidence" value="ECO:0007669"/>
    <property type="project" value="UniProtKB-UniRule"/>
</dbReference>
<dbReference type="InterPro" id="IPR001901">
    <property type="entry name" value="Translocase_SecE/Sec61-g"/>
</dbReference>
<dbReference type="HAMAP" id="MF_00422">
    <property type="entry name" value="SecE"/>
    <property type="match status" value="1"/>
</dbReference>
<evidence type="ECO:0000256" key="3">
    <source>
        <dbReference type="ARBA" id="ARBA00022475"/>
    </source>
</evidence>
<organism evidence="10 11">
    <name type="scientific">Mariprofundus micogutta</name>
    <dbReference type="NCBI Taxonomy" id="1921010"/>
    <lineage>
        <taxon>Bacteria</taxon>
        <taxon>Pseudomonadati</taxon>
        <taxon>Pseudomonadota</taxon>
        <taxon>Candidatius Mariprofundia</taxon>
        <taxon>Mariprofundales</taxon>
        <taxon>Mariprofundaceae</taxon>
        <taxon>Mariprofundus</taxon>
    </lineage>
</organism>
<evidence type="ECO:0000256" key="9">
    <source>
        <dbReference type="HAMAP-Rule" id="MF_00422"/>
    </source>
</evidence>
<dbReference type="GO" id="GO:0006605">
    <property type="term" value="P:protein targeting"/>
    <property type="evidence" value="ECO:0007669"/>
    <property type="project" value="UniProtKB-UniRule"/>
</dbReference>
<protein>
    <recommendedName>
        <fullName evidence="9">Protein translocase subunit SecE</fullName>
    </recommendedName>
</protein>
<evidence type="ECO:0000256" key="4">
    <source>
        <dbReference type="ARBA" id="ARBA00022692"/>
    </source>
</evidence>
<feature type="transmembrane region" description="Helical" evidence="9">
    <location>
        <begin position="29"/>
        <end position="50"/>
    </location>
</feature>
<evidence type="ECO:0000313" key="10">
    <source>
        <dbReference type="EMBL" id="GAV21320.1"/>
    </source>
</evidence>
<proteinExistence type="inferred from homology"/>
<dbReference type="AlphaFoldDB" id="A0A1L8CQX0"/>
<dbReference type="OrthoDB" id="9806365at2"/>
<dbReference type="PANTHER" id="PTHR33910">
    <property type="entry name" value="PROTEIN TRANSLOCASE SUBUNIT SECE"/>
    <property type="match status" value="1"/>
</dbReference>
<reference evidence="10 11" key="1">
    <citation type="journal article" date="2017" name="Arch. Microbiol.">
        <title>Mariprofundus micogutta sp. nov., a novel iron-oxidizing zetaproteobacterium isolated from a deep-sea hydrothermal field at the Bayonnaise knoll of the Izu-Ogasawara arc, and a description of Mariprofundales ord. nov. and Zetaproteobacteria classis nov.</title>
        <authorList>
            <person name="Makita H."/>
            <person name="Tanaka E."/>
            <person name="Mitsunobu S."/>
            <person name="Miyazaki M."/>
            <person name="Nunoura T."/>
            <person name="Uematsu K."/>
            <person name="Takaki Y."/>
            <person name="Nishi S."/>
            <person name="Shimamura S."/>
            <person name="Takai K."/>
        </authorList>
    </citation>
    <scope>NUCLEOTIDE SEQUENCE [LARGE SCALE GENOMIC DNA]</scope>
    <source>
        <strain evidence="10 11">ET2</strain>
    </source>
</reference>
<comment type="subunit">
    <text evidence="9">Component of the Sec protein translocase complex. Heterotrimer consisting of SecY, SecE and SecG subunits. The heterotrimers can form oligomers, although 1 heterotrimer is thought to be able to translocate proteins. Interacts with the ribosome. Interacts with SecDF, and other proteins may be involved. Interacts with SecA.</text>
</comment>
<keyword evidence="8 9" id="KW-0472">Membrane</keyword>
<evidence type="ECO:0000256" key="5">
    <source>
        <dbReference type="ARBA" id="ARBA00022927"/>
    </source>
</evidence>
<dbReference type="PRINTS" id="PR01650">
    <property type="entry name" value="SECETRNLCASE"/>
</dbReference>
<dbReference type="RefSeq" id="WP_072660619.1">
    <property type="nucleotide sequence ID" value="NZ_BDFD01000027.1"/>
</dbReference>
<dbReference type="InterPro" id="IPR005807">
    <property type="entry name" value="SecE_bac"/>
</dbReference>
<keyword evidence="11" id="KW-1185">Reference proteome</keyword>
<dbReference type="InterPro" id="IPR038379">
    <property type="entry name" value="SecE_sf"/>
</dbReference>
<dbReference type="Gene3D" id="1.20.5.1030">
    <property type="entry name" value="Preprotein translocase secy subunit"/>
    <property type="match status" value="1"/>
</dbReference>
<comment type="caution">
    <text evidence="10">The sequence shown here is derived from an EMBL/GenBank/DDBJ whole genome shotgun (WGS) entry which is preliminary data.</text>
</comment>
<evidence type="ECO:0000256" key="6">
    <source>
        <dbReference type="ARBA" id="ARBA00022989"/>
    </source>
</evidence>
<comment type="subcellular location">
    <subcellularLocation>
        <location evidence="9">Cell membrane</location>
        <topology evidence="9">Single-pass membrane protein</topology>
    </subcellularLocation>
    <subcellularLocation>
        <location evidence="1">Membrane</location>
    </subcellularLocation>
</comment>
<name>A0A1L8CQX0_9PROT</name>
<dbReference type="STRING" id="1921010.MMIC_P2304"/>
<keyword evidence="3 9" id="KW-1003">Cell membrane</keyword>
<dbReference type="Pfam" id="PF00584">
    <property type="entry name" value="SecE"/>
    <property type="match status" value="1"/>
</dbReference>
<evidence type="ECO:0000256" key="7">
    <source>
        <dbReference type="ARBA" id="ARBA00023010"/>
    </source>
</evidence>
<keyword evidence="5 9" id="KW-0653">Protein transport</keyword>
<dbReference type="EMBL" id="BDFD01000027">
    <property type="protein sequence ID" value="GAV21320.1"/>
    <property type="molecule type" value="Genomic_DNA"/>
</dbReference>
<evidence type="ECO:0000256" key="1">
    <source>
        <dbReference type="ARBA" id="ARBA00004370"/>
    </source>
</evidence>
<keyword evidence="6 9" id="KW-1133">Transmembrane helix</keyword>
<evidence type="ECO:0000256" key="8">
    <source>
        <dbReference type="ARBA" id="ARBA00023136"/>
    </source>
</evidence>
<accession>A0A1L8CQX0</accession>
<keyword evidence="7 9" id="KW-0811">Translocation</keyword>
<evidence type="ECO:0000256" key="2">
    <source>
        <dbReference type="ARBA" id="ARBA00022448"/>
    </source>
</evidence>
<dbReference type="GO" id="GO:0005886">
    <property type="term" value="C:plasma membrane"/>
    <property type="evidence" value="ECO:0007669"/>
    <property type="project" value="UniProtKB-SubCell"/>
</dbReference>
<gene>
    <name evidence="9" type="primary">secE</name>
    <name evidence="10" type="ORF">MMIC_P2304</name>
</gene>
<dbReference type="NCBIfam" id="TIGR00964">
    <property type="entry name" value="secE_bact"/>
    <property type="match status" value="1"/>
</dbReference>
<keyword evidence="2 9" id="KW-0813">Transport</keyword>
<evidence type="ECO:0000313" key="11">
    <source>
        <dbReference type="Proteomes" id="UP000231632"/>
    </source>
</evidence>
<dbReference type="GO" id="GO:0065002">
    <property type="term" value="P:intracellular protein transmembrane transport"/>
    <property type="evidence" value="ECO:0007669"/>
    <property type="project" value="UniProtKB-UniRule"/>
</dbReference>
<dbReference type="Proteomes" id="UP000231632">
    <property type="component" value="Unassembled WGS sequence"/>
</dbReference>